<dbReference type="Proteomes" id="UP000317043">
    <property type="component" value="Unassembled WGS sequence"/>
</dbReference>
<gene>
    <name evidence="6" type="ORF">FB566_2401</name>
</gene>
<dbReference type="Pfam" id="PF03466">
    <property type="entry name" value="LysR_substrate"/>
    <property type="match status" value="1"/>
</dbReference>
<keyword evidence="2" id="KW-0805">Transcription regulation</keyword>
<keyword evidence="4" id="KW-0804">Transcription</keyword>
<dbReference type="Gene3D" id="3.40.190.10">
    <property type="entry name" value="Periplasmic binding protein-like II"/>
    <property type="match status" value="2"/>
</dbReference>
<organism evidence="6 7">
    <name type="scientific">Stackebrandtia endophytica</name>
    <dbReference type="NCBI Taxonomy" id="1496996"/>
    <lineage>
        <taxon>Bacteria</taxon>
        <taxon>Bacillati</taxon>
        <taxon>Actinomycetota</taxon>
        <taxon>Actinomycetes</taxon>
        <taxon>Glycomycetales</taxon>
        <taxon>Glycomycetaceae</taxon>
        <taxon>Stackebrandtia</taxon>
    </lineage>
</organism>
<dbReference type="GO" id="GO:0032993">
    <property type="term" value="C:protein-DNA complex"/>
    <property type="evidence" value="ECO:0007669"/>
    <property type="project" value="TreeGrafter"/>
</dbReference>
<evidence type="ECO:0000313" key="6">
    <source>
        <dbReference type="EMBL" id="TQL76859.1"/>
    </source>
</evidence>
<evidence type="ECO:0000313" key="7">
    <source>
        <dbReference type="Proteomes" id="UP000317043"/>
    </source>
</evidence>
<evidence type="ECO:0000256" key="2">
    <source>
        <dbReference type="ARBA" id="ARBA00023015"/>
    </source>
</evidence>
<keyword evidence="3 6" id="KW-0238">DNA-binding</keyword>
<dbReference type="GO" id="GO:0003700">
    <property type="term" value="F:DNA-binding transcription factor activity"/>
    <property type="evidence" value="ECO:0007669"/>
    <property type="project" value="InterPro"/>
</dbReference>
<evidence type="ECO:0000259" key="5">
    <source>
        <dbReference type="PROSITE" id="PS50931"/>
    </source>
</evidence>
<dbReference type="AlphaFoldDB" id="A0A543AWD2"/>
<dbReference type="EMBL" id="VFOW01000001">
    <property type="protein sequence ID" value="TQL76859.1"/>
    <property type="molecule type" value="Genomic_DNA"/>
</dbReference>
<dbReference type="OrthoDB" id="3505530at2"/>
<evidence type="ECO:0000256" key="3">
    <source>
        <dbReference type="ARBA" id="ARBA00023125"/>
    </source>
</evidence>
<name>A0A543AWD2_9ACTN</name>
<dbReference type="PROSITE" id="PS50931">
    <property type="entry name" value="HTH_LYSR"/>
    <property type="match status" value="1"/>
</dbReference>
<dbReference type="InParanoid" id="A0A543AWD2"/>
<dbReference type="CDD" id="cd08423">
    <property type="entry name" value="PBP2_LTTR_like_6"/>
    <property type="match status" value="1"/>
</dbReference>
<dbReference type="PANTHER" id="PTHR30346:SF29">
    <property type="entry name" value="LYSR SUBSTRATE-BINDING"/>
    <property type="match status" value="1"/>
</dbReference>
<dbReference type="Gene3D" id="1.10.10.10">
    <property type="entry name" value="Winged helix-like DNA-binding domain superfamily/Winged helix DNA-binding domain"/>
    <property type="match status" value="1"/>
</dbReference>
<dbReference type="InterPro" id="IPR036388">
    <property type="entry name" value="WH-like_DNA-bd_sf"/>
</dbReference>
<dbReference type="RefSeq" id="WP_142038903.1">
    <property type="nucleotide sequence ID" value="NZ_JBHTGS010000001.1"/>
</dbReference>
<dbReference type="GO" id="GO:0003677">
    <property type="term" value="F:DNA binding"/>
    <property type="evidence" value="ECO:0007669"/>
    <property type="project" value="UniProtKB-KW"/>
</dbReference>
<dbReference type="FunFam" id="1.10.10.10:FF:000001">
    <property type="entry name" value="LysR family transcriptional regulator"/>
    <property type="match status" value="1"/>
</dbReference>
<reference evidence="6 7" key="1">
    <citation type="submission" date="2019-06" db="EMBL/GenBank/DDBJ databases">
        <title>Sequencing the genomes of 1000 actinobacteria strains.</title>
        <authorList>
            <person name="Klenk H.-P."/>
        </authorList>
    </citation>
    <scope>NUCLEOTIDE SEQUENCE [LARGE SCALE GENOMIC DNA]</scope>
    <source>
        <strain evidence="6 7">DSM 45928</strain>
    </source>
</reference>
<proteinExistence type="inferred from homology"/>
<dbReference type="InterPro" id="IPR000847">
    <property type="entry name" value="LysR_HTH_N"/>
</dbReference>
<evidence type="ECO:0000256" key="4">
    <source>
        <dbReference type="ARBA" id="ARBA00023163"/>
    </source>
</evidence>
<dbReference type="SUPFAM" id="SSF53850">
    <property type="entry name" value="Periplasmic binding protein-like II"/>
    <property type="match status" value="1"/>
</dbReference>
<feature type="domain" description="HTH lysR-type" evidence="5">
    <location>
        <begin position="2"/>
        <end position="59"/>
    </location>
</feature>
<dbReference type="Pfam" id="PF00126">
    <property type="entry name" value="HTH_1"/>
    <property type="match status" value="1"/>
</dbReference>
<dbReference type="PANTHER" id="PTHR30346">
    <property type="entry name" value="TRANSCRIPTIONAL DUAL REGULATOR HCAR-RELATED"/>
    <property type="match status" value="1"/>
</dbReference>
<accession>A0A543AWD2</accession>
<dbReference type="InterPro" id="IPR036390">
    <property type="entry name" value="WH_DNA-bd_sf"/>
</dbReference>
<evidence type="ECO:0000256" key="1">
    <source>
        <dbReference type="ARBA" id="ARBA00009437"/>
    </source>
</evidence>
<comment type="similarity">
    <text evidence="1">Belongs to the LysR transcriptional regulatory family.</text>
</comment>
<keyword evidence="7" id="KW-1185">Reference proteome</keyword>
<sequence length="303" mass="33277">MLNLERLRILWAIGRHGSVSGAAEGLHVTTSAISQQMAKLEREVGQRLITRNGRGVRLTDAGRLLARHADRILSEIQLAEADLEAHRGEAVGEVLVGAFPTSLRGLGPEALRWVKDRHPGLRIDIREVEPDVSVNQVVRGELDLAIVLDWSNKPLSLPAGLAKAPLLTDAADLALPADHRLADRDSIDIAELGDEEWIAWPEGQFCRDWLMYTLRGKGIEPKVTHTAEEHPTQLVLVAEGFGVAVAPRLGQVSIPPGVVMIPCQEQWRRHIYLIWREEADQRPTVQATVAAFRAAAALAEEPG</sequence>
<protein>
    <submittedName>
        <fullName evidence="6">DNA-binding transcriptional LysR family regulator</fullName>
    </submittedName>
</protein>
<dbReference type="InterPro" id="IPR005119">
    <property type="entry name" value="LysR_subst-bd"/>
</dbReference>
<comment type="caution">
    <text evidence="6">The sequence shown here is derived from an EMBL/GenBank/DDBJ whole genome shotgun (WGS) entry which is preliminary data.</text>
</comment>
<dbReference type="SUPFAM" id="SSF46785">
    <property type="entry name" value="Winged helix' DNA-binding domain"/>
    <property type="match status" value="1"/>
</dbReference>